<feature type="compositionally biased region" description="Low complexity" evidence="2">
    <location>
        <begin position="1170"/>
        <end position="1180"/>
    </location>
</feature>
<evidence type="ECO:0000313" key="3">
    <source>
        <dbReference type="EMBL" id="EFJ41624.1"/>
    </source>
</evidence>
<feature type="region of interest" description="Disordered" evidence="2">
    <location>
        <begin position="1420"/>
        <end position="1439"/>
    </location>
</feature>
<feature type="compositionally biased region" description="Polar residues" evidence="2">
    <location>
        <begin position="197"/>
        <end position="207"/>
    </location>
</feature>
<feature type="region of interest" description="Disordered" evidence="2">
    <location>
        <begin position="471"/>
        <end position="513"/>
    </location>
</feature>
<feature type="compositionally biased region" description="Low complexity" evidence="2">
    <location>
        <begin position="1848"/>
        <end position="1859"/>
    </location>
</feature>
<keyword evidence="4" id="KW-1185">Reference proteome</keyword>
<feature type="region of interest" description="Disordered" evidence="2">
    <location>
        <begin position="659"/>
        <end position="685"/>
    </location>
</feature>
<feature type="region of interest" description="Disordered" evidence="2">
    <location>
        <begin position="1460"/>
        <end position="1492"/>
    </location>
</feature>
<feature type="region of interest" description="Disordered" evidence="2">
    <location>
        <begin position="2001"/>
        <end position="2042"/>
    </location>
</feature>
<feature type="region of interest" description="Disordered" evidence="2">
    <location>
        <begin position="1128"/>
        <end position="1180"/>
    </location>
</feature>
<dbReference type="OrthoDB" id="553039at2759"/>
<dbReference type="RefSeq" id="XP_002957280.1">
    <property type="nucleotide sequence ID" value="XM_002957234.1"/>
</dbReference>
<dbReference type="InParanoid" id="D8UF59"/>
<name>D8UF59_VOLCA</name>
<accession>D8UF59</accession>
<dbReference type="GeneID" id="9626730"/>
<feature type="region of interest" description="Disordered" evidence="2">
    <location>
        <begin position="795"/>
        <end position="824"/>
    </location>
</feature>
<feature type="region of interest" description="Disordered" evidence="2">
    <location>
        <begin position="1066"/>
        <end position="1114"/>
    </location>
</feature>
<organism evidence="4">
    <name type="scientific">Volvox carteri f. nagariensis</name>
    <dbReference type="NCBI Taxonomy" id="3068"/>
    <lineage>
        <taxon>Eukaryota</taxon>
        <taxon>Viridiplantae</taxon>
        <taxon>Chlorophyta</taxon>
        <taxon>core chlorophytes</taxon>
        <taxon>Chlorophyceae</taxon>
        <taxon>CS clade</taxon>
        <taxon>Chlamydomonadales</taxon>
        <taxon>Volvocaceae</taxon>
        <taxon>Volvox</taxon>
    </lineage>
</organism>
<feature type="compositionally biased region" description="Low complexity" evidence="2">
    <location>
        <begin position="996"/>
        <end position="1015"/>
    </location>
</feature>
<feature type="compositionally biased region" description="Low complexity" evidence="2">
    <location>
        <begin position="492"/>
        <end position="505"/>
    </location>
</feature>
<gene>
    <name evidence="3" type="ORF">VOLCADRAFT_98368</name>
</gene>
<feature type="compositionally biased region" description="Low complexity" evidence="2">
    <location>
        <begin position="548"/>
        <end position="561"/>
    </location>
</feature>
<evidence type="ECO:0000256" key="1">
    <source>
        <dbReference type="SAM" id="Coils"/>
    </source>
</evidence>
<dbReference type="KEGG" id="vcn:VOLCADRAFT_98368"/>
<evidence type="ECO:0000256" key="2">
    <source>
        <dbReference type="SAM" id="MobiDB-lite"/>
    </source>
</evidence>
<keyword evidence="1" id="KW-0175">Coiled coil</keyword>
<proteinExistence type="predicted"/>
<feature type="compositionally biased region" description="Low complexity" evidence="2">
    <location>
        <begin position="1422"/>
        <end position="1436"/>
    </location>
</feature>
<feature type="compositionally biased region" description="Low complexity" evidence="2">
    <location>
        <begin position="1893"/>
        <end position="1920"/>
    </location>
</feature>
<feature type="compositionally biased region" description="Low complexity" evidence="2">
    <location>
        <begin position="1298"/>
        <end position="1315"/>
    </location>
</feature>
<feature type="region of interest" description="Disordered" evidence="2">
    <location>
        <begin position="992"/>
        <end position="1017"/>
    </location>
</feature>
<dbReference type="Proteomes" id="UP000001058">
    <property type="component" value="Unassembled WGS sequence"/>
</dbReference>
<sequence>MRAVCARGPYTRYGYGARGGGETQREGVECSDIEDIESSYQGIRSHASTGMDTDVREPPHVIFIQIRRQVRVRLVKRLEQMADLGGYDSSPVRIVSMSSFALLLDASPGKAGLEVCEDGETVRVAHRDSRPSLRGASPYGTEESPTEEVHPTYRLSRAFTGGTPGAAPFLAEGPLRTWLSDGFHTSIACLGLISTRGAGSQSESTRSPKALPRRPAGPTATSPSRRSTSSTIASSAPALAAEDTLHAALEVLLGLQRPSVLLECLHAAFSGPAATGGGLALWCKELHEAANSRGASGGAQDSGSGSSMNTFVGSSDYGKDGGRSSRSSSRGRGASGGGGTGSAQRRSNTAATAAAGTATAQAGGGDGGASWRDLMAEAVTEAMADFSLDSASGVKAAAGPRGGGARHMSAGFSGPARASTATCTSGATRGSASGGAAAMPSSSCVHAASVAEAIAALHAAFCRSSLWRRRDPSRHLRPPAEAAATADGTRVGTAATSAAAAPSPGSLLEPAVPPEGPAAVQLFVRLGVRLNNMSSQGHRNEPQQEQLGRAAGSARAGAAAHGGRKQPPDGVWTTIDLVFLGCGGSAPRPLQSTGPGAQGSELCRQLAPLLAGNVAPHLLVVLPASLSPDDEAEPGREECAVLGTLKLISEARAIRTVVTKSEPPPPLLGSSGAGGSGRAATAASRPVSASLPEPLAAAAAAAAAVAASPCDRDRQVASLLRLRHSQEMKDVVQAYNRAAAAAAAAAVTTVPVPEPLIPGAGDFWEPQDSEDGSVLGLGRHHGTAISDTNSARIRASSGSLGRTGTSAGIGGGGGGGGGSGAAAATAGFRSSEGGWLDDLAADTIGAASPIAAAGPAASRQTGSGASLLDLRRSEELPWRQVPLPLPSPSQSWSPSQFAADAVFAAGSGSRSGGLVDKADDAVTSRRTAPAAAAVPGRLLFSRHALDLHAAGRDLLTSRGSHPAGRVQVERHVDDAGDGGGGRGGDAGTSYTGGGAAAAAMPRRCGAGPEAGTGRTRMGRMQRRLEELQNARLQREKAAAAVAAVPLARAGPLAAAAAASRYAHVKGSASHGSSSSAVANDSDSSGRSRSTHGSAGAAAAAAVRQPQPSSPHVPCTDALTYNTCLAQSRSTDVPPTQAGPPENKLQPPQQCQQRQQQQCPQRQGGSGLGHQGLLRSAPSASPVASPAAAAAFPTPAATVTLAEERLARLRSEFARLYSNLVSEVLQDTAATTSASASTAAAATATTATVTAAVGAVGLGLSCNSRSPVAAAPPPLPVPVPPPPLRQQGHPSISPAGLQPPATAAAATTSFASSSPANNDVAVVPEPFSPHAGGGGNGGAKSSSPSANPGGCGSSEQRPLPYHAAGSPRQTSPSAPARHPSAESLSRPFGEVAWAALQQKGPAPGLYGALLAGFAIENQRELASAEPSRSPSPAGGAADVMNLPGARASVGRENVVRYDDNGVDVSTDRAGSHMRNGGGGAREPSLSCTKSPDSIKRGAVQYGNESETLLTPATAVACSGGGGGGIESAGSGVGGGGSSPSPSPSSTRGLEHLLDSSSSSSDSCGGGGTGGGVETPANQVAAGAEASGSDSDGGCNPLEGEDSGGSGDASLGSWNPRVARDAVAVAAALVNKSSSSSPPPSLHSPAAAVAAAAPGAGVPTMQGSLAEAPAATLSPTAGTSGLGTGTIVTAAGSGALQDRLYETQLELMELRAAMEIQQVSHTAEVSRLRRHLRRAAVSEAELEDMAIAASVASPAAAAALTVTAAGESYTVQRSVAAPAPASMALDALIMAYDEEIDELQRQVAVLTAGQRELALQCAEQELADMARDARYSDQRDLLRGGGGGSSHVDPAPAGSMAAASARNGRVAEGVAAATATDVPSVPRRRKTSASPPRPGASGRSAATASPTSASAWWSPQLQPQARQHQHQHQQQRQPPRGRQLARESPSTAPDAGARRRRRHSCGPYLGGVPPSSSPRSPFSGSPQRPAAAPEPPFYSRRLLHRSAHGGGRHGQLQMSSCSRDGSPMRRKREDCSNDGLGAEGEREGEEDWGWLMQGRTTRSRPGTAGGGGAVGLVEVAVEAEAVWQQGRKEMGALRSALRQAHRREKQLREGLAAAQRQRRTALLEARVAAGERTRRQWLEAQVTGLTNQLAAARTAVQDAAAARDSAAREVVQLRTANRVMAAQLEDVRRLNESLLVQLTTRTAGRVVQQQQHYSDDVDPEPLVPAARYLSTTVA</sequence>
<feature type="region of interest" description="Disordered" evidence="2">
    <location>
        <begin position="1833"/>
        <end position="1989"/>
    </location>
</feature>
<dbReference type="EMBL" id="GL378392">
    <property type="protein sequence ID" value="EFJ41624.1"/>
    <property type="molecule type" value="Genomic_DNA"/>
</dbReference>
<feature type="compositionally biased region" description="Low complexity" evidence="2">
    <location>
        <begin position="1066"/>
        <end position="1106"/>
    </location>
</feature>
<feature type="region of interest" description="Disordered" evidence="2">
    <location>
        <begin position="128"/>
        <end position="150"/>
    </location>
</feature>
<feature type="compositionally biased region" description="Low complexity" evidence="2">
    <location>
        <begin position="1579"/>
        <end position="1592"/>
    </location>
</feature>
<feature type="compositionally biased region" description="Pro residues" evidence="2">
    <location>
        <begin position="1272"/>
        <end position="1283"/>
    </location>
</feature>
<feature type="region of interest" description="Disordered" evidence="2">
    <location>
        <begin position="533"/>
        <end position="570"/>
    </location>
</feature>
<evidence type="ECO:0000313" key="4">
    <source>
        <dbReference type="Proteomes" id="UP000001058"/>
    </source>
</evidence>
<feature type="compositionally biased region" description="Basic and acidic residues" evidence="2">
    <location>
        <begin position="1460"/>
        <end position="1469"/>
    </location>
</feature>
<feature type="compositionally biased region" description="Gly residues" evidence="2">
    <location>
        <begin position="807"/>
        <end position="820"/>
    </location>
</feature>
<feature type="compositionally biased region" description="Gly residues" evidence="2">
    <location>
        <begin position="1562"/>
        <end position="1571"/>
    </location>
</feature>
<feature type="region of interest" description="Disordered" evidence="2">
    <location>
        <begin position="197"/>
        <end position="235"/>
    </location>
</feature>
<feature type="compositionally biased region" description="Low complexity" evidence="2">
    <location>
        <begin position="1967"/>
        <end position="1983"/>
    </location>
</feature>
<feature type="region of interest" description="Disordered" evidence="2">
    <location>
        <begin position="1272"/>
        <end position="1382"/>
    </location>
</feature>
<feature type="region of interest" description="Disordered" evidence="2">
    <location>
        <begin position="292"/>
        <end position="367"/>
    </location>
</feature>
<feature type="compositionally biased region" description="Low complexity" evidence="2">
    <location>
        <begin position="1145"/>
        <end position="1162"/>
    </location>
</feature>
<feature type="compositionally biased region" description="Gly residues" evidence="2">
    <location>
        <begin position="1525"/>
        <end position="1536"/>
    </location>
</feature>
<protein>
    <submittedName>
        <fullName evidence="3">Uncharacterized protein</fullName>
    </submittedName>
</protein>
<feature type="compositionally biased region" description="Low complexity" evidence="2">
    <location>
        <begin position="342"/>
        <end position="361"/>
    </location>
</feature>
<feature type="coiled-coil region" evidence="1">
    <location>
        <begin position="1780"/>
        <end position="1807"/>
    </location>
</feature>
<feature type="compositionally biased region" description="Low complexity" evidence="2">
    <location>
        <begin position="1338"/>
        <end position="1347"/>
    </location>
</feature>
<reference evidence="3 4" key="1">
    <citation type="journal article" date="2010" name="Science">
        <title>Genomic analysis of organismal complexity in the multicellular green alga Volvox carteri.</title>
        <authorList>
            <person name="Prochnik S.E."/>
            <person name="Umen J."/>
            <person name="Nedelcu A.M."/>
            <person name="Hallmann A."/>
            <person name="Miller S.M."/>
            <person name="Nishii I."/>
            <person name="Ferris P."/>
            <person name="Kuo A."/>
            <person name="Mitros T."/>
            <person name="Fritz-Laylin L.K."/>
            <person name="Hellsten U."/>
            <person name="Chapman J."/>
            <person name="Simakov O."/>
            <person name="Rensing S.A."/>
            <person name="Terry A."/>
            <person name="Pangilinan J."/>
            <person name="Kapitonov V."/>
            <person name="Jurka J."/>
            <person name="Salamov A."/>
            <person name="Shapiro H."/>
            <person name="Schmutz J."/>
            <person name="Grimwood J."/>
            <person name="Lindquist E."/>
            <person name="Lucas S."/>
            <person name="Grigoriev I.V."/>
            <person name="Schmitt R."/>
            <person name="Kirk D."/>
            <person name="Rokhsar D.S."/>
        </authorList>
    </citation>
    <scope>NUCLEOTIDE SEQUENCE [LARGE SCALE GENOMIC DNA]</scope>
    <source>
        <strain evidence="4">f. Nagariensis / Eve</strain>
    </source>
</reference>
<feature type="compositionally biased region" description="Low complexity" evidence="2">
    <location>
        <begin position="298"/>
        <end position="307"/>
    </location>
</feature>
<feature type="region of interest" description="Disordered" evidence="2">
    <location>
        <begin position="1525"/>
        <end position="1612"/>
    </location>
</feature>
<feature type="compositionally biased region" description="Low complexity" evidence="2">
    <location>
        <begin position="218"/>
        <end position="235"/>
    </location>
</feature>